<keyword evidence="1" id="KW-1133">Transmembrane helix</keyword>
<proteinExistence type="predicted"/>
<keyword evidence="4" id="KW-1185">Reference proteome</keyword>
<keyword evidence="1" id="KW-0472">Membrane</keyword>
<dbReference type="RefSeq" id="WP_214172058.1">
    <property type="nucleotide sequence ID" value="NZ_JAHCVJ010000005.1"/>
</dbReference>
<feature type="chain" id="PRO_5043711334" evidence="2">
    <location>
        <begin position="25"/>
        <end position="76"/>
    </location>
</feature>
<gene>
    <name evidence="3" type="ORF">KI809_13345</name>
</gene>
<dbReference type="Proteomes" id="UP000811899">
    <property type="component" value="Unassembled WGS sequence"/>
</dbReference>
<evidence type="ECO:0000313" key="4">
    <source>
        <dbReference type="Proteomes" id="UP000811899"/>
    </source>
</evidence>
<keyword evidence="1" id="KW-0812">Transmembrane</keyword>
<organism evidence="3 4">
    <name type="scientific">Geoanaerobacter pelophilus</name>
    <dbReference type="NCBI Taxonomy" id="60036"/>
    <lineage>
        <taxon>Bacteria</taxon>
        <taxon>Pseudomonadati</taxon>
        <taxon>Thermodesulfobacteriota</taxon>
        <taxon>Desulfuromonadia</taxon>
        <taxon>Geobacterales</taxon>
        <taxon>Geobacteraceae</taxon>
        <taxon>Geoanaerobacter</taxon>
    </lineage>
</organism>
<evidence type="ECO:0000256" key="2">
    <source>
        <dbReference type="SAM" id="SignalP"/>
    </source>
</evidence>
<protein>
    <submittedName>
        <fullName evidence="3">Uncharacterized protein</fullName>
    </submittedName>
</protein>
<dbReference type="AlphaFoldDB" id="A0AAW4LAC7"/>
<name>A0AAW4LAC7_9BACT</name>
<comment type="caution">
    <text evidence="3">The sequence shown here is derived from an EMBL/GenBank/DDBJ whole genome shotgun (WGS) entry which is preliminary data.</text>
</comment>
<reference evidence="3 4" key="1">
    <citation type="submission" date="2021-05" db="EMBL/GenBank/DDBJ databases">
        <title>The draft genome of Geobacter pelophilus DSM 12255.</title>
        <authorList>
            <person name="Xu Z."/>
            <person name="Masuda Y."/>
            <person name="Itoh H."/>
            <person name="Senoo K."/>
        </authorList>
    </citation>
    <scope>NUCLEOTIDE SEQUENCE [LARGE SCALE GENOMIC DNA]</scope>
    <source>
        <strain evidence="3 4">DSM 12255</strain>
    </source>
</reference>
<dbReference type="EMBL" id="JAHCVJ010000005">
    <property type="protein sequence ID" value="MBT0665286.1"/>
    <property type="molecule type" value="Genomic_DNA"/>
</dbReference>
<keyword evidence="2" id="KW-0732">Signal</keyword>
<evidence type="ECO:0000313" key="3">
    <source>
        <dbReference type="EMBL" id="MBT0665286.1"/>
    </source>
</evidence>
<evidence type="ECO:0000256" key="1">
    <source>
        <dbReference type="SAM" id="Phobius"/>
    </source>
</evidence>
<feature type="transmembrane region" description="Helical" evidence="1">
    <location>
        <begin position="34"/>
        <end position="60"/>
    </location>
</feature>
<feature type="signal peptide" evidence="2">
    <location>
        <begin position="1"/>
        <end position="24"/>
    </location>
</feature>
<sequence>MKTTQRIMTTVLLWIAMFGGTAHAATTTKIYSSGVLVIGFLALCALVLVVQLIPAIMTVVGMIKGAAHKKEVASYK</sequence>
<accession>A0AAW4LAC7</accession>